<evidence type="ECO:0000256" key="3">
    <source>
        <dbReference type="PIRSR" id="PIRSR617939-1"/>
    </source>
</evidence>
<reference evidence="5" key="1">
    <citation type="submission" date="2022-10" db="EMBL/GenBank/DDBJ databases">
        <title>Determination and structural analysis of whole genome sequence of Sarocladium strictum F4-1.</title>
        <authorList>
            <person name="Hu L."/>
            <person name="Jiang Y."/>
        </authorList>
    </citation>
    <scope>NUCLEOTIDE SEQUENCE</scope>
    <source>
        <strain evidence="5">F4-1</strain>
    </source>
</reference>
<evidence type="ECO:0000256" key="1">
    <source>
        <dbReference type="ARBA" id="ARBA00012346"/>
    </source>
</evidence>
<dbReference type="EC" id="4.3.2.9" evidence="1"/>
<organism evidence="5 6">
    <name type="scientific">Sarocladium strictum</name>
    <name type="common">Black bundle disease fungus</name>
    <name type="synonym">Acremonium strictum</name>
    <dbReference type="NCBI Taxonomy" id="5046"/>
    <lineage>
        <taxon>Eukaryota</taxon>
        <taxon>Fungi</taxon>
        <taxon>Dikarya</taxon>
        <taxon>Ascomycota</taxon>
        <taxon>Pezizomycotina</taxon>
        <taxon>Sordariomycetes</taxon>
        <taxon>Hypocreomycetidae</taxon>
        <taxon>Hypocreales</taxon>
        <taxon>Sarocladiaceae</taxon>
        <taxon>Sarocladium</taxon>
    </lineage>
</organism>
<evidence type="ECO:0000256" key="2">
    <source>
        <dbReference type="ARBA" id="ARBA00023239"/>
    </source>
</evidence>
<comment type="caution">
    <text evidence="5">The sequence shown here is derived from an EMBL/GenBank/DDBJ whole genome shotgun (WGS) entry which is preliminary data.</text>
</comment>
<gene>
    <name evidence="5" type="ORF">NLU13_3991</name>
</gene>
<keyword evidence="2" id="KW-0456">Lyase</keyword>
<evidence type="ECO:0000256" key="4">
    <source>
        <dbReference type="PIRSR" id="PIRSR617939-2"/>
    </source>
</evidence>
<name>A0AA39GIP5_SARSR</name>
<protein>
    <recommendedName>
        <fullName evidence="1">gamma-glutamylcyclotransferase</fullName>
        <ecNumber evidence="1">4.3.2.9</ecNumber>
    </recommendedName>
</protein>
<dbReference type="InterPro" id="IPR013024">
    <property type="entry name" value="GGCT-like"/>
</dbReference>
<feature type="active site" description="Proton acceptor" evidence="3">
    <location>
        <position position="96"/>
    </location>
</feature>
<sequence length="242" mass="27624">MAANKPSANAPPEWYFAYGANMLDEILVKRRGIQPLQQQTAMIPSHTLCFNAMGLPYSEPGMGGLRKVEDERRDLPVHGVACQLTAEDMARVILTEGGGIAYNTEKLQATLLHDGSSITVTTLVARHNVPRECERLPSRRYLDLLIRGAHEKGLPQSYIEQRLVAQPAFEPGLTLRYRIGKTTFECVWQRLSYWIQRGVRRFKDEDGNVPPWFLKVFDCLLWTMWFQHDYLHAPLWGRGDGL</sequence>
<feature type="binding site" evidence="4">
    <location>
        <position position="141"/>
    </location>
    <ligand>
        <name>substrate</name>
    </ligand>
</feature>
<evidence type="ECO:0000313" key="6">
    <source>
        <dbReference type="Proteomes" id="UP001175261"/>
    </source>
</evidence>
<dbReference type="InterPro" id="IPR017939">
    <property type="entry name" value="G-Glutamylcylcotransferase"/>
</dbReference>
<dbReference type="EMBL" id="JAPDFR010000003">
    <property type="protein sequence ID" value="KAK0387746.1"/>
    <property type="molecule type" value="Genomic_DNA"/>
</dbReference>
<dbReference type="GO" id="GO:0003839">
    <property type="term" value="F:gamma-glutamylcyclotransferase activity"/>
    <property type="evidence" value="ECO:0007669"/>
    <property type="project" value="UniProtKB-EC"/>
</dbReference>
<dbReference type="CDD" id="cd06661">
    <property type="entry name" value="GGCT_like"/>
    <property type="match status" value="1"/>
</dbReference>
<dbReference type="Gene3D" id="3.10.490.10">
    <property type="entry name" value="Gamma-glutamyl cyclotransferase-like"/>
    <property type="match status" value="1"/>
</dbReference>
<accession>A0AA39GIP5</accession>
<proteinExistence type="predicted"/>
<evidence type="ECO:0000313" key="5">
    <source>
        <dbReference type="EMBL" id="KAK0387746.1"/>
    </source>
</evidence>
<dbReference type="Proteomes" id="UP001175261">
    <property type="component" value="Unassembled WGS sequence"/>
</dbReference>
<dbReference type="PANTHER" id="PTHR12935:SF0">
    <property type="entry name" value="GAMMA-GLUTAMYLCYCLOTRANSFERASE"/>
    <property type="match status" value="1"/>
</dbReference>
<keyword evidence="6" id="KW-1185">Reference proteome</keyword>
<dbReference type="PANTHER" id="PTHR12935">
    <property type="entry name" value="GAMMA-GLUTAMYLCYCLOTRANSFERASE"/>
    <property type="match status" value="1"/>
</dbReference>
<dbReference type="AlphaFoldDB" id="A0AA39GIP5"/>
<dbReference type="Pfam" id="PF13772">
    <property type="entry name" value="AIG2_2"/>
    <property type="match status" value="1"/>
</dbReference>